<dbReference type="Proteomes" id="UP000282971">
    <property type="component" value="Unassembled WGS sequence"/>
</dbReference>
<feature type="region of interest" description="Disordered" evidence="9">
    <location>
        <begin position="1"/>
        <end position="22"/>
    </location>
</feature>
<organism evidence="11 12">
    <name type="scientific">Sphingomonas crocodyli</name>
    <dbReference type="NCBI Taxonomy" id="1979270"/>
    <lineage>
        <taxon>Bacteria</taxon>
        <taxon>Pseudomonadati</taxon>
        <taxon>Pseudomonadota</taxon>
        <taxon>Alphaproteobacteria</taxon>
        <taxon>Sphingomonadales</taxon>
        <taxon>Sphingomonadaceae</taxon>
        <taxon>Sphingomonas</taxon>
    </lineage>
</organism>
<dbReference type="InterPro" id="IPR035890">
    <property type="entry name" value="Anti-sigma-28_factor_FlgM_sf"/>
</dbReference>
<keyword evidence="11" id="KW-0969">Cilium</keyword>
<evidence type="ECO:0000256" key="4">
    <source>
        <dbReference type="ARBA" id="ARBA00022795"/>
    </source>
</evidence>
<dbReference type="GO" id="GO:0044781">
    <property type="term" value="P:bacterial-type flagellum organization"/>
    <property type="evidence" value="ECO:0007669"/>
    <property type="project" value="UniProtKB-KW"/>
</dbReference>
<accession>A0A437MAI0</accession>
<gene>
    <name evidence="11" type="primary">flgM</name>
    <name evidence="11" type="ORF">EOD43_12640</name>
</gene>
<evidence type="ECO:0000256" key="8">
    <source>
        <dbReference type="ARBA" id="ARBA00030117"/>
    </source>
</evidence>
<comment type="similarity">
    <text evidence="1">Belongs to the FlgM family.</text>
</comment>
<evidence type="ECO:0000256" key="5">
    <source>
        <dbReference type="ARBA" id="ARBA00023015"/>
    </source>
</evidence>
<comment type="caution">
    <text evidence="11">The sequence shown here is derived from an EMBL/GenBank/DDBJ whole genome shotgun (WGS) entry which is preliminary data.</text>
</comment>
<dbReference type="InterPro" id="IPR031316">
    <property type="entry name" value="FlgM_C"/>
</dbReference>
<reference evidence="11 12" key="1">
    <citation type="submission" date="2019-01" db="EMBL/GenBank/DDBJ databases">
        <authorList>
            <person name="Chen W.-M."/>
        </authorList>
    </citation>
    <scope>NUCLEOTIDE SEQUENCE [LARGE SCALE GENOMIC DNA]</scope>
    <source>
        <strain evidence="11 12">CCP-7</strain>
    </source>
</reference>
<evidence type="ECO:0000256" key="3">
    <source>
        <dbReference type="ARBA" id="ARBA00022491"/>
    </source>
</evidence>
<keyword evidence="4" id="KW-1005">Bacterial flagellum biogenesis</keyword>
<keyword evidence="11" id="KW-0966">Cell projection</keyword>
<proteinExistence type="inferred from homology"/>
<keyword evidence="6" id="KW-0804">Transcription</keyword>
<evidence type="ECO:0000313" key="11">
    <source>
        <dbReference type="EMBL" id="RVT94641.1"/>
    </source>
</evidence>
<dbReference type="OrthoDB" id="7392062at2"/>
<evidence type="ECO:0000256" key="2">
    <source>
        <dbReference type="ARBA" id="ARBA00017823"/>
    </source>
</evidence>
<evidence type="ECO:0000256" key="6">
    <source>
        <dbReference type="ARBA" id="ARBA00023163"/>
    </source>
</evidence>
<evidence type="ECO:0000256" key="1">
    <source>
        <dbReference type="ARBA" id="ARBA00005322"/>
    </source>
</evidence>
<sequence length="95" mass="9741">MDMISGVGSSNPSPIGPAKDGVKVDAAGAAPAVTMTKTDKEMPMTLVAAIAELGPPVDTDKIQAIRQAIAQGRYPIDAQAIADKMIALDLPKVGR</sequence>
<evidence type="ECO:0000259" key="10">
    <source>
        <dbReference type="Pfam" id="PF04316"/>
    </source>
</evidence>
<dbReference type="SUPFAM" id="SSF101498">
    <property type="entry name" value="Anti-sigma factor FlgM"/>
    <property type="match status" value="1"/>
</dbReference>
<comment type="function">
    <text evidence="7">Responsible for the coupling of flagellin expression to flagellar assembly by preventing expression of the flagellin genes when a component of the middle class of proteins is defective. It negatively regulates flagellar genes by inhibiting the activity of FliA by directly binding to FliA.</text>
</comment>
<dbReference type="AlphaFoldDB" id="A0A437MAI0"/>
<keyword evidence="11" id="KW-0282">Flagellum</keyword>
<dbReference type="InterPro" id="IPR007412">
    <property type="entry name" value="FlgM"/>
</dbReference>
<dbReference type="EMBL" id="SACN01000001">
    <property type="protein sequence ID" value="RVT94641.1"/>
    <property type="molecule type" value="Genomic_DNA"/>
</dbReference>
<evidence type="ECO:0000256" key="7">
    <source>
        <dbReference type="ARBA" id="ARBA00024739"/>
    </source>
</evidence>
<protein>
    <recommendedName>
        <fullName evidence="2">Negative regulator of flagellin synthesis</fullName>
    </recommendedName>
    <alternativeName>
        <fullName evidence="8">Anti-sigma-28 factor</fullName>
    </alternativeName>
</protein>
<evidence type="ECO:0000313" key="12">
    <source>
        <dbReference type="Proteomes" id="UP000282971"/>
    </source>
</evidence>
<evidence type="ECO:0000256" key="9">
    <source>
        <dbReference type="SAM" id="MobiDB-lite"/>
    </source>
</evidence>
<name>A0A437MAI0_9SPHN</name>
<dbReference type="GO" id="GO:0045892">
    <property type="term" value="P:negative regulation of DNA-templated transcription"/>
    <property type="evidence" value="ECO:0007669"/>
    <property type="project" value="InterPro"/>
</dbReference>
<feature type="domain" description="Anti-sigma-28 factor FlgM C-terminal" evidence="10">
    <location>
        <begin position="47"/>
        <end position="86"/>
    </location>
</feature>
<dbReference type="NCBIfam" id="TIGR03824">
    <property type="entry name" value="FlgM_jcvi"/>
    <property type="match status" value="1"/>
</dbReference>
<dbReference type="Pfam" id="PF04316">
    <property type="entry name" value="FlgM"/>
    <property type="match status" value="1"/>
</dbReference>
<keyword evidence="3" id="KW-0678">Repressor</keyword>
<keyword evidence="5" id="KW-0805">Transcription regulation</keyword>
<keyword evidence="12" id="KW-1185">Reference proteome</keyword>